<reference evidence="1" key="1">
    <citation type="submission" date="2023-04" db="EMBL/GenBank/DDBJ databases">
        <authorList>
            <consortium name="ELIXIR-Norway"/>
        </authorList>
    </citation>
    <scope>NUCLEOTIDE SEQUENCE [LARGE SCALE GENOMIC DNA]</scope>
</reference>
<proteinExistence type="predicted"/>
<gene>
    <name evidence="1" type="ORF">MRATA1EN1_LOCUS18482</name>
</gene>
<accession>A0ABN8Z7V5</accession>
<evidence type="ECO:0000313" key="1">
    <source>
        <dbReference type="EMBL" id="CAI9169520.1"/>
    </source>
</evidence>
<name>A0ABN8Z7V5_RANTA</name>
<feature type="non-terminal residue" evidence="1">
    <location>
        <position position="1"/>
    </location>
</feature>
<evidence type="ECO:0000313" key="2">
    <source>
        <dbReference type="Proteomes" id="UP001176941"/>
    </source>
</evidence>
<protein>
    <submittedName>
        <fullName evidence="1">Uncharacterized protein</fullName>
    </submittedName>
</protein>
<keyword evidence="2" id="KW-1185">Reference proteome</keyword>
<sequence>AKSVRLLRSRQMDWIPPDPPVHGISLGRYCHFLLQGIFLTPGWNSHLLHYSYTGGFCSTEPRGKPSKDLTSSEIPEVGLISERTTGLHFPAL</sequence>
<organism evidence="1 2">
    <name type="scientific">Rangifer tarandus platyrhynchus</name>
    <name type="common">Svalbard reindeer</name>
    <dbReference type="NCBI Taxonomy" id="3082113"/>
    <lineage>
        <taxon>Eukaryota</taxon>
        <taxon>Metazoa</taxon>
        <taxon>Chordata</taxon>
        <taxon>Craniata</taxon>
        <taxon>Vertebrata</taxon>
        <taxon>Euteleostomi</taxon>
        <taxon>Mammalia</taxon>
        <taxon>Eutheria</taxon>
        <taxon>Laurasiatheria</taxon>
        <taxon>Artiodactyla</taxon>
        <taxon>Ruminantia</taxon>
        <taxon>Pecora</taxon>
        <taxon>Cervidae</taxon>
        <taxon>Odocoileinae</taxon>
        <taxon>Rangifer</taxon>
    </lineage>
</organism>
<dbReference type="EMBL" id="OX459939">
    <property type="protein sequence ID" value="CAI9169520.1"/>
    <property type="molecule type" value="Genomic_DNA"/>
</dbReference>
<dbReference type="Proteomes" id="UP001176941">
    <property type="component" value="Chromosome 3"/>
</dbReference>